<dbReference type="Gene3D" id="1.10.3720.10">
    <property type="entry name" value="MetI-like"/>
    <property type="match status" value="1"/>
</dbReference>
<feature type="domain" description="ABC transmembrane type-1" evidence="8">
    <location>
        <begin position="94"/>
        <end position="292"/>
    </location>
</feature>
<feature type="transmembrane region" description="Helical" evidence="7">
    <location>
        <begin position="129"/>
        <end position="149"/>
    </location>
</feature>
<feature type="transmembrane region" description="Helical" evidence="7">
    <location>
        <begin position="279"/>
        <end position="299"/>
    </location>
</feature>
<proteinExistence type="inferred from homology"/>
<evidence type="ECO:0000259" key="8">
    <source>
        <dbReference type="PROSITE" id="PS50928"/>
    </source>
</evidence>
<evidence type="ECO:0000313" key="10">
    <source>
        <dbReference type="Proteomes" id="UP000605427"/>
    </source>
</evidence>
<keyword evidence="6 7" id="KW-0472">Membrane</keyword>
<protein>
    <submittedName>
        <fullName evidence="9">Sugar ABC transporter permease</fullName>
    </submittedName>
</protein>
<accession>A0ABQ1ZUD5</accession>
<dbReference type="PROSITE" id="PS50928">
    <property type="entry name" value="ABC_TM1"/>
    <property type="match status" value="1"/>
</dbReference>
<dbReference type="PANTHER" id="PTHR43744">
    <property type="entry name" value="ABC TRANSPORTER PERMEASE PROTEIN MG189-RELATED-RELATED"/>
    <property type="match status" value="1"/>
</dbReference>
<keyword evidence="5 7" id="KW-1133">Transmembrane helix</keyword>
<dbReference type="InterPro" id="IPR000515">
    <property type="entry name" value="MetI-like"/>
</dbReference>
<keyword evidence="4 7" id="KW-0812">Transmembrane</keyword>
<keyword evidence="3" id="KW-1003">Cell membrane</keyword>
<dbReference type="InterPro" id="IPR035906">
    <property type="entry name" value="MetI-like_sf"/>
</dbReference>
<name>A0ABQ1ZUD5_9BACL</name>
<dbReference type="Pfam" id="PF00528">
    <property type="entry name" value="BPD_transp_1"/>
    <property type="match status" value="1"/>
</dbReference>
<comment type="caution">
    <text evidence="9">The sequence shown here is derived from an EMBL/GenBank/DDBJ whole genome shotgun (WGS) entry which is preliminary data.</text>
</comment>
<dbReference type="SUPFAM" id="SSF161098">
    <property type="entry name" value="MetI-like"/>
    <property type="match status" value="1"/>
</dbReference>
<dbReference type="RefSeq" id="WP_172247339.1">
    <property type="nucleotide sequence ID" value="NZ_BMDD01000002.1"/>
</dbReference>
<feature type="transmembrane region" description="Helical" evidence="7">
    <location>
        <begin position="202"/>
        <end position="228"/>
    </location>
</feature>
<evidence type="ECO:0000256" key="6">
    <source>
        <dbReference type="ARBA" id="ARBA00023136"/>
    </source>
</evidence>
<dbReference type="PANTHER" id="PTHR43744:SF9">
    <property type="entry name" value="POLYGALACTURONAN_RHAMNOGALACTURONAN TRANSPORT SYSTEM PERMEASE PROTEIN YTCP"/>
    <property type="match status" value="1"/>
</dbReference>
<dbReference type="Proteomes" id="UP000605427">
    <property type="component" value="Unassembled WGS sequence"/>
</dbReference>
<evidence type="ECO:0000256" key="3">
    <source>
        <dbReference type="ARBA" id="ARBA00022475"/>
    </source>
</evidence>
<sequence length="314" mass="34831">MGTARAKPTSKAESGAKKVKFSTHPTSDKIYYVFSGIILTSILIAVAYPLIYVLSASFSSGTAVSSGQVLLWPVDISLEGYQAVFKNKDILRSYGNTFLYTILGTFINVTVVMTCAYALSRPGLRGRNFFMILFTFTMFFSGGLIPFYMLMRNLHLIDTMWAMVLPGALSVYNMIIARTFIQSSIPGELVEATSMDGCSDIRFFFSFVLPLSKAVIAVITLFSAVGHWNAYFNALMYLNDRSLYPLQVILREILIMNQVDVSMIMDPELQQANVQAAAVLKYALIVVATLPILCVYPFIQKYFVKGVMIGSLKG</sequence>
<feature type="transmembrane region" description="Helical" evidence="7">
    <location>
        <begin position="30"/>
        <end position="51"/>
    </location>
</feature>
<comment type="similarity">
    <text evidence="7">Belongs to the binding-protein-dependent transport system permease family.</text>
</comment>
<reference evidence="10" key="1">
    <citation type="journal article" date="2019" name="Int. J. Syst. Evol. Microbiol.">
        <title>The Global Catalogue of Microorganisms (GCM) 10K type strain sequencing project: providing services to taxonomists for standard genome sequencing and annotation.</title>
        <authorList>
            <consortium name="The Broad Institute Genomics Platform"/>
            <consortium name="The Broad Institute Genome Sequencing Center for Infectious Disease"/>
            <person name="Wu L."/>
            <person name="Ma J."/>
        </authorList>
    </citation>
    <scope>NUCLEOTIDE SEQUENCE [LARGE SCALE GENOMIC DNA]</scope>
    <source>
        <strain evidence="10">CCM 8702</strain>
    </source>
</reference>
<evidence type="ECO:0000256" key="4">
    <source>
        <dbReference type="ARBA" id="ARBA00022692"/>
    </source>
</evidence>
<feature type="transmembrane region" description="Helical" evidence="7">
    <location>
        <begin position="98"/>
        <end position="117"/>
    </location>
</feature>
<evidence type="ECO:0000256" key="7">
    <source>
        <dbReference type="RuleBase" id="RU363032"/>
    </source>
</evidence>
<evidence type="ECO:0000256" key="1">
    <source>
        <dbReference type="ARBA" id="ARBA00004651"/>
    </source>
</evidence>
<keyword evidence="2 7" id="KW-0813">Transport</keyword>
<feature type="transmembrane region" description="Helical" evidence="7">
    <location>
        <begin position="161"/>
        <end position="181"/>
    </location>
</feature>
<dbReference type="CDD" id="cd06261">
    <property type="entry name" value="TM_PBP2"/>
    <property type="match status" value="1"/>
</dbReference>
<gene>
    <name evidence="9" type="ORF">GCM10007362_23200</name>
</gene>
<comment type="subcellular location">
    <subcellularLocation>
        <location evidence="1 7">Cell membrane</location>
        <topology evidence="1 7">Multi-pass membrane protein</topology>
    </subcellularLocation>
</comment>
<evidence type="ECO:0000256" key="2">
    <source>
        <dbReference type="ARBA" id="ARBA00022448"/>
    </source>
</evidence>
<evidence type="ECO:0000313" key="9">
    <source>
        <dbReference type="EMBL" id="GGH78224.1"/>
    </source>
</evidence>
<dbReference type="EMBL" id="BMDD01000002">
    <property type="protein sequence ID" value="GGH78224.1"/>
    <property type="molecule type" value="Genomic_DNA"/>
</dbReference>
<keyword evidence="10" id="KW-1185">Reference proteome</keyword>
<evidence type="ECO:0000256" key="5">
    <source>
        <dbReference type="ARBA" id="ARBA00022989"/>
    </source>
</evidence>
<organism evidence="9 10">
    <name type="scientific">Saccharibacillus endophyticus</name>
    <dbReference type="NCBI Taxonomy" id="2060666"/>
    <lineage>
        <taxon>Bacteria</taxon>
        <taxon>Bacillati</taxon>
        <taxon>Bacillota</taxon>
        <taxon>Bacilli</taxon>
        <taxon>Bacillales</taxon>
        <taxon>Paenibacillaceae</taxon>
        <taxon>Saccharibacillus</taxon>
    </lineage>
</organism>